<keyword evidence="1" id="KW-0560">Oxidoreductase</keyword>
<keyword evidence="5" id="KW-1185">Reference proteome</keyword>
<dbReference type="GO" id="GO:0016627">
    <property type="term" value="F:oxidoreductase activity, acting on the CH-CH group of donors"/>
    <property type="evidence" value="ECO:0007669"/>
    <property type="project" value="InterPro"/>
</dbReference>
<feature type="domain" description="Acyl-CoA dehydrogenase/oxidase N-terminal" evidence="2">
    <location>
        <begin position="11"/>
        <end position="98"/>
    </location>
</feature>
<evidence type="ECO:0000313" key="5">
    <source>
        <dbReference type="Proteomes" id="UP001143330"/>
    </source>
</evidence>
<comment type="caution">
    <text evidence="4">The sequence shown here is derived from an EMBL/GenBank/DDBJ whole genome shotgun (WGS) entry which is preliminary data.</text>
</comment>
<proteinExistence type="predicted"/>
<dbReference type="SUPFAM" id="SSF56645">
    <property type="entry name" value="Acyl-CoA dehydrogenase NM domain-like"/>
    <property type="match status" value="1"/>
</dbReference>
<evidence type="ECO:0000259" key="3">
    <source>
        <dbReference type="Pfam" id="PF08028"/>
    </source>
</evidence>
<dbReference type="InterPro" id="IPR013107">
    <property type="entry name" value="Acyl-CoA_DH_C"/>
</dbReference>
<name>A0A9W6JXG6_9HYPH</name>
<organism evidence="4 5">
    <name type="scientific">Ancylobacter defluvii</name>
    <dbReference type="NCBI Taxonomy" id="1282440"/>
    <lineage>
        <taxon>Bacteria</taxon>
        <taxon>Pseudomonadati</taxon>
        <taxon>Pseudomonadota</taxon>
        <taxon>Alphaproteobacteria</taxon>
        <taxon>Hyphomicrobiales</taxon>
        <taxon>Xanthobacteraceae</taxon>
        <taxon>Ancylobacter</taxon>
    </lineage>
</organism>
<evidence type="ECO:0000259" key="2">
    <source>
        <dbReference type="Pfam" id="PF02771"/>
    </source>
</evidence>
<gene>
    <name evidence="4" type="ORF">GCM10017653_24360</name>
</gene>
<dbReference type="RefSeq" id="WP_213358645.1">
    <property type="nucleotide sequence ID" value="NZ_BSFM01000012.1"/>
</dbReference>
<dbReference type="Gene3D" id="1.10.540.10">
    <property type="entry name" value="Acyl-CoA dehydrogenase/oxidase, N-terminal domain"/>
    <property type="match status" value="1"/>
</dbReference>
<dbReference type="GO" id="GO:0050660">
    <property type="term" value="F:flavin adenine dinucleotide binding"/>
    <property type="evidence" value="ECO:0007669"/>
    <property type="project" value="InterPro"/>
</dbReference>
<reference evidence="4" key="2">
    <citation type="submission" date="2023-01" db="EMBL/GenBank/DDBJ databases">
        <authorList>
            <person name="Sun Q."/>
            <person name="Evtushenko L."/>
        </authorList>
    </citation>
    <scope>NUCLEOTIDE SEQUENCE</scope>
    <source>
        <strain evidence="4">VKM B-2789</strain>
    </source>
</reference>
<dbReference type="Proteomes" id="UP001143330">
    <property type="component" value="Unassembled WGS sequence"/>
</dbReference>
<dbReference type="AlphaFoldDB" id="A0A9W6JXG6"/>
<dbReference type="SUPFAM" id="SSF47203">
    <property type="entry name" value="Acyl-CoA dehydrogenase C-terminal domain-like"/>
    <property type="match status" value="1"/>
</dbReference>
<dbReference type="Pfam" id="PF02771">
    <property type="entry name" value="Acyl-CoA_dh_N"/>
    <property type="match status" value="1"/>
</dbReference>
<feature type="domain" description="Acyl-CoA dehydrogenase C-terminal" evidence="3">
    <location>
        <begin position="250"/>
        <end position="381"/>
    </location>
</feature>
<accession>A0A9W6JXG6</accession>
<reference evidence="4" key="1">
    <citation type="journal article" date="2014" name="Int. J. Syst. Evol. Microbiol.">
        <title>Complete genome sequence of Corynebacterium casei LMG S-19264T (=DSM 44701T), isolated from a smear-ripened cheese.</title>
        <authorList>
            <consortium name="US DOE Joint Genome Institute (JGI-PGF)"/>
            <person name="Walter F."/>
            <person name="Albersmeier A."/>
            <person name="Kalinowski J."/>
            <person name="Ruckert C."/>
        </authorList>
    </citation>
    <scope>NUCLEOTIDE SEQUENCE</scope>
    <source>
        <strain evidence="4">VKM B-2789</strain>
    </source>
</reference>
<dbReference type="Gene3D" id="2.40.110.10">
    <property type="entry name" value="Butyryl-CoA Dehydrogenase, subunit A, domain 2"/>
    <property type="match status" value="1"/>
</dbReference>
<evidence type="ECO:0000313" key="4">
    <source>
        <dbReference type="EMBL" id="GLK84366.1"/>
    </source>
</evidence>
<dbReference type="PIRSF" id="PIRSF016578">
    <property type="entry name" value="HsaA"/>
    <property type="match status" value="1"/>
</dbReference>
<dbReference type="Pfam" id="PF08028">
    <property type="entry name" value="Acyl-CoA_dh_2"/>
    <property type="match status" value="1"/>
</dbReference>
<dbReference type="InterPro" id="IPR046373">
    <property type="entry name" value="Acyl-CoA_Oxase/DH_mid-dom_sf"/>
</dbReference>
<dbReference type="InterPro" id="IPR013786">
    <property type="entry name" value="AcylCoA_DH/ox_N"/>
</dbReference>
<protein>
    <submittedName>
        <fullName evidence="4">Acyl-CoA dehydrogenase</fullName>
    </submittedName>
</protein>
<dbReference type="EMBL" id="BSFM01000012">
    <property type="protein sequence ID" value="GLK84366.1"/>
    <property type="molecule type" value="Genomic_DNA"/>
</dbReference>
<dbReference type="InterPro" id="IPR036250">
    <property type="entry name" value="AcylCo_DH-like_C"/>
</dbReference>
<evidence type="ECO:0000256" key="1">
    <source>
        <dbReference type="ARBA" id="ARBA00023002"/>
    </source>
</evidence>
<dbReference type="InterPro" id="IPR009100">
    <property type="entry name" value="AcylCoA_DH/oxidase_NM_dom_sf"/>
</dbReference>
<sequence>MMDAINTGSSTERDEQLLAAARRLAPFLRAQASEARELRRLPTLTVDELDKAGLFKLSVPQMFGGDEVSLSTLLDLTLELGAADGSVAWTHGILSGGIWMAAALYSREVGEEVFADGGNFRTASVMSPSQARTRRVAEGLVIEEARWAFNSGIHHAGWDVLCVPVMDDQGNVTDIAAALVPARELTLLDDWDTIGLRGTGSVSVAARDLFVPERRLAMFSKVLADDYASSHLSDRTHYNLPILPMLAVKLAFPCLAIAREALRLFLARAVGRPMALTFHTDRSKQAVTHLQAAEASVKIDAAETIIRRSIDEIETAAACGYHLTREQRGRIWRDASFCAQLTWQAASLLADASGGGFARVADPMNRCWHDLRVATLHAGLSATTTLEATGRLMFGLPSNTPFL</sequence>
<dbReference type="InterPro" id="IPR037069">
    <property type="entry name" value="AcylCoA_DH/ox_N_sf"/>
</dbReference>
<dbReference type="Gene3D" id="1.20.140.10">
    <property type="entry name" value="Butyryl-CoA Dehydrogenase, subunit A, domain 3"/>
    <property type="match status" value="1"/>
</dbReference>